<name>A0A8S5QQK8_9CAUD</name>
<evidence type="ECO:0000313" key="1">
    <source>
        <dbReference type="EMBL" id="DAE21502.1"/>
    </source>
</evidence>
<reference evidence="1" key="1">
    <citation type="journal article" date="2021" name="Proc. Natl. Acad. Sci. U.S.A.">
        <title>A Catalog of Tens of Thousands of Viruses from Human Metagenomes Reveals Hidden Associations with Chronic Diseases.</title>
        <authorList>
            <person name="Tisza M.J."/>
            <person name="Buck C.B."/>
        </authorList>
    </citation>
    <scope>NUCLEOTIDE SEQUENCE</scope>
    <source>
        <strain evidence="1">CtgXL3</strain>
    </source>
</reference>
<protein>
    <submittedName>
        <fullName evidence="1">Uncharacterized protein</fullName>
    </submittedName>
</protein>
<proteinExistence type="predicted"/>
<dbReference type="EMBL" id="BK015712">
    <property type="protein sequence ID" value="DAE21502.1"/>
    <property type="molecule type" value="Genomic_DNA"/>
</dbReference>
<accession>A0A8S5QQK8</accession>
<organism evidence="1">
    <name type="scientific">Myoviridae sp. ctgXL3</name>
    <dbReference type="NCBI Taxonomy" id="2826681"/>
    <lineage>
        <taxon>Viruses</taxon>
        <taxon>Duplodnaviria</taxon>
        <taxon>Heunggongvirae</taxon>
        <taxon>Uroviricota</taxon>
        <taxon>Caudoviricetes</taxon>
    </lineage>
</organism>
<sequence length="126" mass="14457">MNVKHLNIAVVCNGRRELNAAMFDIIEAENSKGAIVQKYIKGQELRVMYPELIVTFKAILVGDYRNVHGMRYDGVLYETGSFYAREFALEAVECCTLKSKIAEAFHLMEISQYLRSKHIYRCVKGD</sequence>